<evidence type="ECO:0000313" key="1">
    <source>
        <dbReference type="EMBL" id="MBO0358359.1"/>
    </source>
</evidence>
<dbReference type="Proteomes" id="UP000664144">
    <property type="component" value="Unassembled WGS sequence"/>
</dbReference>
<reference evidence="1" key="1">
    <citation type="submission" date="2021-03" db="EMBL/GenBank/DDBJ databases">
        <authorList>
            <person name="Kim M.K."/>
        </authorList>
    </citation>
    <scope>NUCLEOTIDE SEQUENCE</scope>
    <source>
        <strain evidence="1">BT186</strain>
    </source>
</reference>
<keyword evidence="2" id="KW-1185">Reference proteome</keyword>
<comment type="caution">
    <text evidence="1">The sequence shown here is derived from an EMBL/GenBank/DDBJ whole genome shotgun (WGS) entry which is preliminary data.</text>
</comment>
<gene>
    <name evidence="1" type="ORF">J0X19_10420</name>
</gene>
<sequence length="279" mass="32162">MLRTIASILVLCSLLYGCQEGRKERYTLQVRPSFHDALSVELQPQARLLTIRRYNNYSNDLSIGDSIGYNGVYVEAMDSSRFQQIRKFLEPSLEVETHLTKQETDSLVEALRTLKTLYGSTSPPRPAIFDGTRGIVTHITDTDSTVKHLHIQKKLPSGQLIIDILEQIERKYFNQGVVVTAIEHSSSEFHPRTFKVLSNNPLYIKLLSPPPPFYSLELDSLVAQLPSRDEIFLDLTNYQGRDAEYVSAPFRKRYKHIRWIYPDSALVKIRRFKKIFNGR</sequence>
<dbReference type="AlphaFoldDB" id="A0A939J923"/>
<evidence type="ECO:0008006" key="3">
    <source>
        <dbReference type="Google" id="ProtNLM"/>
    </source>
</evidence>
<name>A0A939J923_9BACT</name>
<proteinExistence type="predicted"/>
<dbReference type="PROSITE" id="PS51257">
    <property type="entry name" value="PROKAR_LIPOPROTEIN"/>
    <property type="match status" value="1"/>
</dbReference>
<protein>
    <recommendedName>
        <fullName evidence="3">Lipoprotein</fullName>
    </recommendedName>
</protein>
<dbReference type="EMBL" id="JAFLQZ010000005">
    <property type="protein sequence ID" value="MBO0358359.1"/>
    <property type="molecule type" value="Genomic_DNA"/>
</dbReference>
<organism evidence="1 2">
    <name type="scientific">Hymenobacter telluris</name>
    <dbReference type="NCBI Taxonomy" id="2816474"/>
    <lineage>
        <taxon>Bacteria</taxon>
        <taxon>Pseudomonadati</taxon>
        <taxon>Bacteroidota</taxon>
        <taxon>Cytophagia</taxon>
        <taxon>Cytophagales</taxon>
        <taxon>Hymenobacteraceae</taxon>
        <taxon>Hymenobacter</taxon>
    </lineage>
</organism>
<dbReference type="RefSeq" id="WP_206984296.1">
    <property type="nucleotide sequence ID" value="NZ_JAFLQZ010000005.1"/>
</dbReference>
<evidence type="ECO:0000313" key="2">
    <source>
        <dbReference type="Proteomes" id="UP000664144"/>
    </source>
</evidence>
<accession>A0A939J923</accession>